<keyword evidence="1" id="KW-0862">Zinc</keyword>
<evidence type="ECO:0000313" key="3">
    <source>
        <dbReference type="EMBL" id="GFC79672.1"/>
    </source>
</evidence>
<sequence length="172" mass="19235">MHTILWRNRSDLDTISLDDLFNHLKVYESEVQKKSKPNSQNMAFISSAKHSSGNEEVNTASVSTASTNVSTASANIEVATISQDTACAYIASQSSGFDKSKVECFNCHKMGHFARECRALRSQDRGRRDNYIQGSKVEEHAPKVLMAIDEVGWDWSYMANDKENHALIADEE</sequence>
<protein>
    <recommendedName>
        <fullName evidence="2">CCHC-type domain-containing protein</fullName>
    </recommendedName>
</protein>
<dbReference type="InterPro" id="IPR001878">
    <property type="entry name" value="Znf_CCHC"/>
</dbReference>
<keyword evidence="1" id="KW-0479">Metal-binding</keyword>
<name>A0A699R6T9_TANCI</name>
<dbReference type="AlphaFoldDB" id="A0A699R6T9"/>
<proteinExistence type="predicted"/>
<comment type="caution">
    <text evidence="3">The sequence shown here is derived from an EMBL/GenBank/DDBJ whole genome shotgun (WGS) entry which is preliminary data.</text>
</comment>
<feature type="domain" description="CCHC-type" evidence="2">
    <location>
        <begin position="104"/>
        <end position="118"/>
    </location>
</feature>
<dbReference type="SUPFAM" id="SSF57756">
    <property type="entry name" value="Retrovirus zinc finger-like domains"/>
    <property type="match status" value="1"/>
</dbReference>
<dbReference type="InterPro" id="IPR036875">
    <property type="entry name" value="Znf_CCHC_sf"/>
</dbReference>
<evidence type="ECO:0000313" key="4">
    <source>
        <dbReference type="EMBL" id="GFC79729.1"/>
    </source>
</evidence>
<evidence type="ECO:0000313" key="5">
    <source>
        <dbReference type="EMBL" id="GFC79734.1"/>
    </source>
</evidence>
<dbReference type="SMART" id="SM00343">
    <property type="entry name" value="ZnF_C2HC"/>
    <property type="match status" value="1"/>
</dbReference>
<dbReference type="EMBL" id="BKCJ011071505">
    <property type="protein sequence ID" value="GFC79672.1"/>
    <property type="molecule type" value="Genomic_DNA"/>
</dbReference>
<dbReference type="Pfam" id="PF00098">
    <property type="entry name" value="zf-CCHC"/>
    <property type="match status" value="1"/>
</dbReference>
<gene>
    <name evidence="3" type="ORF">Tci_851642</name>
    <name evidence="4" type="ORF">Tci_851699</name>
    <name evidence="5" type="ORF">Tci_851704</name>
</gene>
<dbReference type="EMBL" id="BKCJ011071770">
    <property type="protein sequence ID" value="GFC79729.1"/>
    <property type="molecule type" value="Genomic_DNA"/>
</dbReference>
<accession>A0A699R6T9</accession>
<reference evidence="3" key="1">
    <citation type="journal article" date="2019" name="Sci. Rep.">
        <title>Draft genome of Tanacetum cinerariifolium, the natural source of mosquito coil.</title>
        <authorList>
            <person name="Yamashiro T."/>
            <person name="Shiraishi A."/>
            <person name="Satake H."/>
            <person name="Nakayama K."/>
        </authorList>
    </citation>
    <scope>NUCLEOTIDE SEQUENCE</scope>
</reference>
<dbReference type="EMBL" id="BKCJ011071792">
    <property type="protein sequence ID" value="GFC79734.1"/>
    <property type="molecule type" value="Genomic_DNA"/>
</dbReference>
<dbReference type="PROSITE" id="PS50158">
    <property type="entry name" value="ZF_CCHC"/>
    <property type="match status" value="1"/>
</dbReference>
<feature type="non-terminal residue" evidence="3">
    <location>
        <position position="172"/>
    </location>
</feature>
<organism evidence="3">
    <name type="scientific">Tanacetum cinerariifolium</name>
    <name type="common">Dalmatian daisy</name>
    <name type="synonym">Chrysanthemum cinerariifolium</name>
    <dbReference type="NCBI Taxonomy" id="118510"/>
    <lineage>
        <taxon>Eukaryota</taxon>
        <taxon>Viridiplantae</taxon>
        <taxon>Streptophyta</taxon>
        <taxon>Embryophyta</taxon>
        <taxon>Tracheophyta</taxon>
        <taxon>Spermatophyta</taxon>
        <taxon>Magnoliopsida</taxon>
        <taxon>eudicotyledons</taxon>
        <taxon>Gunneridae</taxon>
        <taxon>Pentapetalae</taxon>
        <taxon>asterids</taxon>
        <taxon>campanulids</taxon>
        <taxon>Asterales</taxon>
        <taxon>Asteraceae</taxon>
        <taxon>Asteroideae</taxon>
        <taxon>Anthemideae</taxon>
        <taxon>Anthemidinae</taxon>
        <taxon>Tanacetum</taxon>
    </lineage>
</organism>
<dbReference type="GO" id="GO:0003676">
    <property type="term" value="F:nucleic acid binding"/>
    <property type="evidence" value="ECO:0007669"/>
    <property type="project" value="InterPro"/>
</dbReference>
<keyword evidence="1" id="KW-0863">Zinc-finger</keyword>
<dbReference type="Gene3D" id="4.10.60.10">
    <property type="entry name" value="Zinc finger, CCHC-type"/>
    <property type="match status" value="1"/>
</dbReference>
<evidence type="ECO:0000256" key="1">
    <source>
        <dbReference type="PROSITE-ProRule" id="PRU00047"/>
    </source>
</evidence>
<evidence type="ECO:0000259" key="2">
    <source>
        <dbReference type="PROSITE" id="PS50158"/>
    </source>
</evidence>
<dbReference type="GO" id="GO:0008270">
    <property type="term" value="F:zinc ion binding"/>
    <property type="evidence" value="ECO:0007669"/>
    <property type="project" value="UniProtKB-KW"/>
</dbReference>